<sequence length="488" mass="53620">MDSSLWYAAVRYRSEYGIHRYANVPVAKIQYEYVSKTGKTKRKSFKPDALDDFERGKWYIVLTSDHSADSEAHAFYALIGRLAESENELASNKKRIRWPEVPDEPDEPLTHEEESASDPQTIEVHREKIRRTGVKTDKQMAQRNDFDQFVASTQLIDDTEPTAEVDKLKARIKELEAQVSRGPDLTMETIISNVAAMREELKKLQQDVLSVREEVKHALEKSTTCSASRSIGSSCLGNSDVPQDKVQWTSGSGVMIRRGSLKSMKRVTQFSEWVTCFLDGCFEEEEVPYLRVRRTMKSKEGIRAIPGVVMDVARSEFRKWLASLGKFTDLEVESHTRRLGSIVGDVAMDRMGARGLLGDIQRRGSEGEDVTPLIAEARFRAAERAAKAATGTPRHYRRRGEVAIAAAPGTPATTPGAPAAPSTPATASASGPSAADADTTDWAAVSPLLGRGAAPVCVGGGPAGDVVLTPMRPSTPIPTPRIIPFDDM</sequence>
<dbReference type="Proteomes" id="UP001075354">
    <property type="component" value="Chromosome 15"/>
</dbReference>
<protein>
    <submittedName>
        <fullName evidence="3">Uncharacterized protein</fullName>
    </submittedName>
</protein>
<dbReference type="EMBL" id="JAPTSV010000015">
    <property type="protein sequence ID" value="KAJ1520347.1"/>
    <property type="molecule type" value="Genomic_DNA"/>
</dbReference>
<evidence type="ECO:0000313" key="3">
    <source>
        <dbReference type="EMBL" id="KAJ1520347.1"/>
    </source>
</evidence>
<keyword evidence="1" id="KW-0175">Coiled coil</keyword>
<proteinExistence type="predicted"/>
<keyword evidence="4" id="KW-1185">Reference proteome</keyword>
<evidence type="ECO:0000256" key="1">
    <source>
        <dbReference type="SAM" id="Coils"/>
    </source>
</evidence>
<evidence type="ECO:0000256" key="2">
    <source>
        <dbReference type="SAM" id="MobiDB-lite"/>
    </source>
</evidence>
<dbReference type="CDD" id="cd14724">
    <property type="entry name" value="ZIP_Gal4-like_1"/>
    <property type="match status" value="1"/>
</dbReference>
<gene>
    <name evidence="3" type="ORF">ONE63_004545</name>
</gene>
<reference evidence="3" key="1">
    <citation type="submission" date="2022-12" db="EMBL/GenBank/DDBJ databases">
        <title>Chromosome-level genome assembly of the bean flower thrips Megalurothrips usitatus.</title>
        <authorList>
            <person name="Ma L."/>
            <person name="Liu Q."/>
            <person name="Li H."/>
            <person name="Cai W."/>
        </authorList>
    </citation>
    <scope>NUCLEOTIDE SEQUENCE</scope>
    <source>
        <strain evidence="3">Cailab_2022a</strain>
    </source>
</reference>
<accession>A0AAV7X722</accession>
<feature type="coiled-coil region" evidence="1">
    <location>
        <begin position="187"/>
        <end position="221"/>
    </location>
</feature>
<comment type="caution">
    <text evidence="3">The sequence shown here is derived from an EMBL/GenBank/DDBJ whole genome shotgun (WGS) entry which is preliminary data.</text>
</comment>
<evidence type="ECO:0000313" key="4">
    <source>
        <dbReference type="Proteomes" id="UP001075354"/>
    </source>
</evidence>
<feature type="region of interest" description="Disordered" evidence="2">
    <location>
        <begin position="407"/>
        <end position="437"/>
    </location>
</feature>
<organism evidence="3 4">
    <name type="scientific">Megalurothrips usitatus</name>
    <name type="common">bean blossom thrips</name>
    <dbReference type="NCBI Taxonomy" id="439358"/>
    <lineage>
        <taxon>Eukaryota</taxon>
        <taxon>Metazoa</taxon>
        <taxon>Ecdysozoa</taxon>
        <taxon>Arthropoda</taxon>
        <taxon>Hexapoda</taxon>
        <taxon>Insecta</taxon>
        <taxon>Pterygota</taxon>
        <taxon>Neoptera</taxon>
        <taxon>Paraneoptera</taxon>
        <taxon>Thysanoptera</taxon>
        <taxon>Terebrantia</taxon>
        <taxon>Thripoidea</taxon>
        <taxon>Thripidae</taxon>
        <taxon>Megalurothrips</taxon>
    </lineage>
</organism>
<name>A0AAV7X722_9NEOP</name>
<dbReference type="AlphaFoldDB" id="A0AAV7X722"/>
<feature type="region of interest" description="Disordered" evidence="2">
    <location>
        <begin position="94"/>
        <end position="120"/>
    </location>
</feature>